<feature type="chain" id="PRO_5045559548" description="Erythromycin esterase" evidence="2">
    <location>
        <begin position="23"/>
        <end position="336"/>
    </location>
</feature>
<gene>
    <name evidence="3" type="ORF">GCM10017764_14270</name>
</gene>
<dbReference type="InterPro" id="IPR052036">
    <property type="entry name" value="Hydrolase/PRTase-associated"/>
</dbReference>
<feature type="signal peptide" evidence="2">
    <location>
        <begin position="1"/>
        <end position="22"/>
    </location>
</feature>
<comment type="caution">
    <text evidence="3">The sequence shown here is derived from an EMBL/GenBank/DDBJ whole genome shotgun (WGS) entry which is preliminary data.</text>
</comment>
<evidence type="ECO:0008006" key="5">
    <source>
        <dbReference type="Google" id="ProtNLM"/>
    </source>
</evidence>
<keyword evidence="4" id="KW-1185">Reference proteome</keyword>
<dbReference type="EMBL" id="BNAF01000004">
    <property type="protein sequence ID" value="GHE32206.1"/>
    <property type="molecule type" value="Genomic_DNA"/>
</dbReference>
<dbReference type="InterPro" id="IPR007815">
    <property type="entry name" value="Emycin_Estase"/>
</dbReference>
<keyword evidence="2" id="KW-0732">Signal</keyword>
<dbReference type="SUPFAM" id="SSF159501">
    <property type="entry name" value="EreA/ChaN-like"/>
    <property type="match status" value="1"/>
</dbReference>
<dbReference type="Gene3D" id="3.30.1870.10">
    <property type="entry name" value="EreA-like, domain 2"/>
    <property type="match status" value="1"/>
</dbReference>
<evidence type="ECO:0000313" key="3">
    <source>
        <dbReference type="EMBL" id="GHE32206.1"/>
    </source>
</evidence>
<name>A0ABQ3HTJ3_9SPHI</name>
<evidence type="ECO:0000313" key="4">
    <source>
        <dbReference type="Proteomes" id="UP000620550"/>
    </source>
</evidence>
<proteinExistence type="predicted"/>
<organism evidence="3 4">
    <name type="scientific">Sphingobacterium griseoflavum</name>
    <dbReference type="NCBI Taxonomy" id="1474952"/>
    <lineage>
        <taxon>Bacteria</taxon>
        <taxon>Pseudomonadati</taxon>
        <taxon>Bacteroidota</taxon>
        <taxon>Sphingobacteriia</taxon>
        <taxon>Sphingobacteriales</taxon>
        <taxon>Sphingobacteriaceae</taxon>
        <taxon>Sphingobacterium</taxon>
    </lineage>
</organism>
<reference evidence="4" key="1">
    <citation type="journal article" date="2019" name="Int. J. Syst. Evol. Microbiol.">
        <title>The Global Catalogue of Microorganisms (GCM) 10K type strain sequencing project: providing services to taxonomists for standard genome sequencing and annotation.</title>
        <authorList>
            <consortium name="The Broad Institute Genomics Platform"/>
            <consortium name="The Broad Institute Genome Sequencing Center for Infectious Disease"/>
            <person name="Wu L."/>
            <person name="Ma J."/>
        </authorList>
    </citation>
    <scope>NUCLEOTIDE SEQUENCE [LARGE SCALE GENOMIC DNA]</scope>
    <source>
        <strain evidence="4">CGMCC 1.12966</strain>
    </source>
</reference>
<dbReference type="Pfam" id="PF05139">
    <property type="entry name" value="Erythro_esteras"/>
    <property type="match status" value="1"/>
</dbReference>
<feature type="coiled-coil region" evidence="1">
    <location>
        <begin position="194"/>
        <end position="221"/>
    </location>
</feature>
<dbReference type="CDD" id="cd14728">
    <property type="entry name" value="Ere-like"/>
    <property type="match status" value="1"/>
</dbReference>
<dbReference type="PANTHER" id="PTHR31299">
    <property type="entry name" value="ESTERASE, PUTATIVE (AFU_ORTHOLOGUE AFUA_1G05850)-RELATED"/>
    <property type="match status" value="1"/>
</dbReference>
<keyword evidence="1" id="KW-0175">Coiled coil</keyword>
<dbReference type="Gene3D" id="3.40.1660.10">
    <property type="entry name" value="EreA-like (biosynthetic domain)"/>
    <property type="match status" value="1"/>
</dbReference>
<sequence>MKFFTTALSTFILLLQFGICIAQTFSKEDYDKILDKTERHAIIGLGEAEHFYKGYYQAKVEVIKHLIRNKAIDVIVLEASMNATALLNDYINGNRTINLARTLAALNEPYSLQGAGLFNCSEIVEFIEWLSDYNHSHSKTIQLVGMDFQNYSLPLEKLKTHASEHQADRINQTKALLDSSMRAIIDSNVMIITSQTWLKRLQHAQRNVKDLKKEMENDANLILFRELEQFTTLWDNPMFPRDSMMYENLITHIDEKSKVLIWAANFHLEKDPFFKGPKKLGVFLQEKYRKKYGVIGVSDQTNTYGNKLINPPVDQLADKYEMILNVPKGEQCKIIN</sequence>
<dbReference type="RefSeq" id="WP_189625948.1">
    <property type="nucleotide sequence ID" value="NZ_BNAF01000004.1"/>
</dbReference>
<dbReference type="PANTHER" id="PTHR31299:SF0">
    <property type="entry name" value="ESTERASE, PUTATIVE (AFU_ORTHOLOGUE AFUA_1G05850)-RELATED"/>
    <property type="match status" value="1"/>
</dbReference>
<dbReference type="Proteomes" id="UP000620550">
    <property type="component" value="Unassembled WGS sequence"/>
</dbReference>
<evidence type="ECO:0000256" key="2">
    <source>
        <dbReference type="SAM" id="SignalP"/>
    </source>
</evidence>
<evidence type="ECO:0000256" key="1">
    <source>
        <dbReference type="SAM" id="Coils"/>
    </source>
</evidence>
<protein>
    <recommendedName>
        <fullName evidence="5">Erythromycin esterase</fullName>
    </recommendedName>
</protein>
<accession>A0ABQ3HTJ3</accession>